<protein>
    <submittedName>
        <fullName evidence="1">Uncharacterized protein</fullName>
    </submittedName>
</protein>
<sequence>MAFSDTALAAFQRIAQPLFDPFQPGAYIHENQQLQALERQIVKITTERDIVYY</sequence>
<evidence type="ECO:0000313" key="2">
    <source>
        <dbReference type="Proteomes" id="UP000092154"/>
    </source>
</evidence>
<reference evidence="1 2" key="1">
    <citation type="submission" date="2016-06" db="EMBL/GenBank/DDBJ databases">
        <title>Comparative genomics of the ectomycorrhizal sister species Rhizopogon vinicolor and Rhizopogon vesiculosus (Basidiomycota: Boletales) reveals a divergence of the mating type B locus.</title>
        <authorList>
            <consortium name="DOE Joint Genome Institute"/>
            <person name="Mujic A.B."/>
            <person name="Kuo A."/>
            <person name="Tritt A."/>
            <person name="Lipzen A."/>
            <person name="Chen C."/>
            <person name="Johnson J."/>
            <person name="Sharma A."/>
            <person name="Barry K."/>
            <person name="Grigoriev I.V."/>
            <person name="Spatafora J.W."/>
        </authorList>
    </citation>
    <scope>NUCLEOTIDE SEQUENCE [LARGE SCALE GENOMIC DNA]</scope>
    <source>
        <strain evidence="1 2">AM-OR11-026</strain>
    </source>
</reference>
<dbReference type="Proteomes" id="UP000092154">
    <property type="component" value="Unassembled WGS sequence"/>
</dbReference>
<dbReference type="AlphaFoldDB" id="A0A1B7MTB3"/>
<keyword evidence="2" id="KW-1185">Reference proteome</keyword>
<name>A0A1B7MTB3_9AGAM</name>
<dbReference type="OrthoDB" id="2681506at2759"/>
<organism evidence="1 2">
    <name type="scientific">Rhizopogon vinicolor AM-OR11-026</name>
    <dbReference type="NCBI Taxonomy" id="1314800"/>
    <lineage>
        <taxon>Eukaryota</taxon>
        <taxon>Fungi</taxon>
        <taxon>Dikarya</taxon>
        <taxon>Basidiomycota</taxon>
        <taxon>Agaricomycotina</taxon>
        <taxon>Agaricomycetes</taxon>
        <taxon>Agaricomycetidae</taxon>
        <taxon>Boletales</taxon>
        <taxon>Suillineae</taxon>
        <taxon>Rhizopogonaceae</taxon>
        <taxon>Rhizopogon</taxon>
    </lineage>
</organism>
<gene>
    <name evidence="1" type="ORF">K503DRAFT_773073</name>
</gene>
<dbReference type="EMBL" id="KV448462">
    <property type="protein sequence ID" value="OAX35848.1"/>
    <property type="molecule type" value="Genomic_DNA"/>
</dbReference>
<proteinExistence type="predicted"/>
<evidence type="ECO:0000313" key="1">
    <source>
        <dbReference type="EMBL" id="OAX35848.1"/>
    </source>
</evidence>
<feature type="non-terminal residue" evidence="1">
    <location>
        <position position="53"/>
    </location>
</feature>
<accession>A0A1B7MTB3</accession>
<dbReference type="InParanoid" id="A0A1B7MTB3"/>